<sequence>MSLRLEAATTLGDFSLDVALTTSSTLALAGPSGAGKSTVLRIVAGLHRPERGRVVCGDATWLDTERGIDVEPERRRCGYVFQDYALFPHLRAWQNVAYGLRDVPRSERRERALALLDRFGVRGRADARPAS</sequence>
<evidence type="ECO:0000256" key="1">
    <source>
        <dbReference type="ARBA" id="ARBA00022448"/>
    </source>
</evidence>
<dbReference type="GO" id="GO:0005524">
    <property type="term" value="F:ATP binding"/>
    <property type="evidence" value="ECO:0007669"/>
    <property type="project" value="UniProtKB-KW"/>
</dbReference>
<dbReference type="InterPro" id="IPR027417">
    <property type="entry name" value="P-loop_NTPase"/>
</dbReference>
<reference evidence="3" key="1">
    <citation type="submission" date="2020-02" db="EMBL/GenBank/DDBJ databases">
        <authorList>
            <person name="Meier V. D."/>
        </authorList>
    </citation>
    <scope>NUCLEOTIDE SEQUENCE</scope>
    <source>
        <strain evidence="3">AVDCRST_MAG85</strain>
    </source>
</reference>
<evidence type="ECO:0000259" key="2">
    <source>
        <dbReference type="Pfam" id="PF00005"/>
    </source>
</evidence>
<keyword evidence="3" id="KW-0547">Nucleotide-binding</keyword>
<dbReference type="SUPFAM" id="SSF52540">
    <property type="entry name" value="P-loop containing nucleoside triphosphate hydrolases"/>
    <property type="match status" value="1"/>
</dbReference>
<dbReference type="GO" id="GO:0016887">
    <property type="term" value="F:ATP hydrolysis activity"/>
    <property type="evidence" value="ECO:0007669"/>
    <property type="project" value="InterPro"/>
</dbReference>
<dbReference type="InterPro" id="IPR050093">
    <property type="entry name" value="ABC_SmlMolc_Importer"/>
</dbReference>
<dbReference type="Pfam" id="PF00005">
    <property type="entry name" value="ABC_tran"/>
    <property type="match status" value="1"/>
</dbReference>
<keyword evidence="3" id="KW-0067">ATP-binding</keyword>
<feature type="non-terminal residue" evidence="3">
    <location>
        <position position="131"/>
    </location>
</feature>
<dbReference type="Gene3D" id="3.40.50.300">
    <property type="entry name" value="P-loop containing nucleotide triphosphate hydrolases"/>
    <property type="match status" value="1"/>
</dbReference>
<dbReference type="AlphaFoldDB" id="A0A6J4T646"/>
<gene>
    <name evidence="3" type="ORF">AVDCRST_MAG85-2511</name>
</gene>
<dbReference type="PANTHER" id="PTHR42781:SF4">
    <property type="entry name" value="SPERMIDINE_PUTRESCINE IMPORT ATP-BINDING PROTEIN POTA"/>
    <property type="match status" value="1"/>
</dbReference>
<name>A0A6J4T646_9ACTN</name>
<accession>A0A6J4T646</accession>
<protein>
    <submittedName>
        <fullName evidence="3">Molybdenum ABC transporter ATP-binding protein ModC</fullName>
    </submittedName>
</protein>
<dbReference type="InterPro" id="IPR003439">
    <property type="entry name" value="ABC_transporter-like_ATP-bd"/>
</dbReference>
<keyword evidence="1" id="KW-0813">Transport</keyword>
<organism evidence="3">
    <name type="scientific">uncultured Solirubrobacteraceae bacterium</name>
    <dbReference type="NCBI Taxonomy" id="1162706"/>
    <lineage>
        <taxon>Bacteria</taxon>
        <taxon>Bacillati</taxon>
        <taxon>Actinomycetota</taxon>
        <taxon>Thermoleophilia</taxon>
        <taxon>Solirubrobacterales</taxon>
        <taxon>Solirubrobacteraceae</taxon>
        <taxon>environmental samples</taxon>
    </lineage>
</organism>
<dbReference type="PANTHER" id="PTHR42781">
    <property type="entry name" value="SPERMIDINE/PUTRESCINE IMPORT ATP-BINDING PROTEIN POTA"/>
    <property type="match status" value="1"/>
</dbReference>
<dbReference type="EMBL" id="CADCVT010000272">
    <property type="protein sequence ID" value="CAA9514234.1"/>
    <property type="molecule type" value="Genomic_DNA"/>
</dbReference>
<evidence type="ECO:0000313" key="3">
    <source>
        <dbReference type="EMBL" id="CAA9514234.1"/>
    </source>
</evidence>
<proteinExistence type="predicted"/>
<feature type="domain" description="ABC transporter" evidence="2">
    <location>
        <begin position="17"/>
        <end position="126"/>
    </location>
</feature>